<keyword evidence="2" id="KW-1003">Cell membrane</keyword>
<comment type="caution">
    <text evidence="18">The sequence shown here is derived from an EMBL/GenBank/DDBJ whole genome shotgun (WGS) entry which is preliminary data.</text>
</comment>
<evidence type="ECO:0000256" key="11">
    <source>
        <dbReference type="ARBA" id="ARBA00023268"/>
    </source>
</evidence>
<keyword evidence="5 18" id="KW-0328">Glycosyltransferase</keyword>
<dbReference type="GO" id="GO:0016757">
    <property type="term" value="F:glycosyltransferase activity"/>
    <property type="evidence" value="ECO:0007669"/>
    <property type="project" value="UniProtKB-KW"/>
</dbReference>
<keyword evidence="12" id="KW-0961">Cell wall biogenesis/degradation</keyword>
<keyword evidence="15" id="KW-0812">Transmembrane</keyword>
<evidence type="ECO:0000256" key="6">
    <source>
        <dbReference type="ARBA" id="ARBA00022679"/>
    </source>
</evidence>
<evidence type="ECO:0000313" key="19">
    <source>
        <dbReference type="Proteomes" id="UP001342826"/>
    </source>
</evidence>
<keyword evidence="10 15" id="KW-0472">Membrane</keyword>
<protein>
    <submittedName>
        <fullName evidence="18">Transglycosylase domain-containing protein</fullName>
        <ecNumber evidence="18">2.4.-.-</ecNumber>
    </submittedName>
</protein>
<evidence type="ECO:0000259" key="17">
    <source>
        <dbReference type="Pfam" id="PF00912"/>
    </source>
</evidence>
<comment type="subcellular location">
    <subcellularLocation>
        <location evidence="1">Cell membrane</location>
    </subcellularLocation>
</comment>
<dbReference type="EMBL" id="JARTFS010000020">
    <property type="protein sequence ID" value="MED4403839.1"/>
    <property type="molecule type" value="Genomic_DNA"/>
</dbReference>
<evidence type="ECO:0000256" key="12">
    <source>
        <dbReference type="ARBA" id="ARBA00023316"/>
    </source>
</evidence>
<dbReference type="InterPro" id="IPR050396">
    <property type="entry name" value="Glycosyltr_51/Transpeptidase"/>
</dbReference>
<evidence type="ECO:0000256" key="10">
    <source>
        <dbReference type="ARBA" id="ARBA00023136"/>
    </source>
</evidence>
<dbReference type="NCBIfam" id="TIGR02074">
    <property type="entry name" value="PBP_1a_fam"/>
    <property type="match status" value="1"/>
</dbReference>
<dbReference type="RefSeq" id="WP_066230826.1">
    <property type="nucleotide sequence ID" value="NZ_JARTFQ010000009.1"/>
</dbReference>
<dbReference type="InterPro" id="IPR012338">
    <property type="entry name" value="Beta-lactam/transpept-like"/>
</dbReference>
<evidence type="ECO:0000313" key="18">
    <source>
        <dbReference type="EMBL" id="MED4403839.1"/>
    </source>
</evidence>
<dbReference type="Proteomes" id="UP001342826">
    <property type="component" value="Unassembled WGS sequence"/>
</dbReference>
<gene>
    <name evidence="18" type="ORF">P9271_21300</name>
</gene>
<keyword evidence="9" id="KW-0573">Peptidoglycan synthesis</keyword>
<dbReference type="PANTHER" id="PTHR32282:SF11">
    <property type="entry name" value="PENICILLIN-BINDING PROTEIN 1B"/>
    <property type="match status" value="1"/>
</dbReference>
<proteinExistence type="predicted"/>
<dbReference type="InterPro" id="IPR001264">
    <property type="entry name" value="Glyco_trans_51"/>
</dbReference>
<evidence type="ECO:0000256" key="2">
    <source>
        <dbReference type="ARBA" id="ARBA00022475"/>
    </source>
</evidence>
<feature type="transmembrane region" description="Helical" evidence="15">
    <location>
        <begin position="20"/>
        <end position="41"/>
    </location>
</feature>
<evidence type="ECO:0000256" key="13">
    <source>
        <dbReference type="ARBA" id="ARBA00034000"/>
    </source>
</evidence>
<keyword evidence="15" id="KW-1133">Transmembrane helix</keyword>
<reference evidence="18 19" key="1">
    <citation type="submission" date="2023-03" db="EMBL/GenBank/DDBJ databases">
        <title>Bacillus Genome Sequencing.</title>
        <authorList>
            <person name="Dunlap C."/>
        </authorList>
    </citation>
    <scope>NUCLEOTIDE SEQUENCE [LARGE SCALE GENOMIC DNA]</scope>
    <source>
        <strain evidence="18 19">NRS-1717</strain>
    </source>
</reference>
<dbReference type="SUPFAM" id="SSF56601">
    <property type="entry name" value="beta-lactamase/transpeptidase-like"/>
    <property type="match status" value="1"/>
</dbReference>
<evidence type="ECO:0000256" key="5">
    <source>
        <dbReference type="ARBA" id="ARBA00022676"/>
    </source>
</evidence>
<dbReference type="Gene3D" id="3.40.710.10">
    <property type="entry name" value="DD-peptidase/beta-lactamase superfamily"/>
    <property type="match status" value="1"/>
</dbReference>
<keyword evidence="7" id="KW-0378">Hydrolase</keyword>
<dbReference type="Pfam" id="PF00905">
    <property type="entry name" value="Transpeptidase"/>
    <property type="match status" value="1"/>
</dbReference>
<organism evidence="18 19">
    <name type="scientific">Metabacillus fastidiosus</name>
    <dbReference type="NCBI Taxonomy" id="1458"/>
    <lineage>
        <taxon>Bacteria</taxon>
        <taxon>Bacillati</taxon>
        <taxon>Bacillota</taxon>
        <taxon>Bacilli</taxon>
        <taxon>Bacillales</taxon>
        <taxon>Bacillaceae</taxon>
        <taxon>Metabacillus</taxon>
    </lineage>
</organism>
<dbReference type="PANTHER" id="PTHR32282">
    <property type="entry name" value="BINDING PROTEIN TRANSPEPTIDASE, PUTATIVE-RELATED"/>
    <property type="match status" value="1"/>
</dbReference>
<evidence type="ECO:0000256" key="3">
    <source>
        <dbReference type="ARBA" id="ARBA00022645"/>
    </source>
</evidence>
<evidence type="ECO:0000256" key="7">
    <source>
        <dbReference type="ARBA" id="ARBA00022801"/>
    </source>
</evidence>
<keyword evidence="4" id="KW-0645">Protease</keyword>
<keyword evidence="11" id="KW-0511">Multifunctional enzyme</keyword>
<dbReference type="InterPro" id="IPR023346">
    <property type="entry name" value="Lysozyme-like_dom_sf"/>
</dbReference>
<comment type="catalytic activity">
    <reaction evidence="14">
        <text>[GlcNAc-(1-&gt;4)-Mur2Ac(oyl-L-Ala-gamma-D-Glu-L-Lys-D-Ala-D-Ala)](n)-di-trans,octa-cis-undecaprenyl diphosphate + beta-D-GlcNAc-(1-&gt;4)-Mur2Ac(oyl-L-Ala-gamma-D-Glu-L-Lys-D-Ala-D-Ala)-di-trans,octa-cis-undecaprenyl diphosphate = [GlcNAc-(1-&gt;4)-Mur2Ac(oyl-L-Ala-gamma-D-Glu-L-Lys-D-Ala-D-Ala)](n+1)-di-trans,octa-cis-undecaprenyl diphosphate + di-trans,octa-cis-undecaprenyl diphosphate + H(+)</text>
        <dbReference type="Rhea" id="RHEA:23708"/>
        <dbReference type="Rhea" id="RHEA-COMP:9602"/>
        <dbReference type="Rhea" id="RHEA-COMP:9603"/>
        <dbReference type="ChEBI" id="CHEBI:15378"/>
        <dbReference type="ChEBI" id="CHEBI:58405"/>
        <dbReference type="ChEBI" id="CHEBI:60033"/>
        <dbReference type="ChEBI" id="CHEBI:78435"/>
        <dbReference type="EC" id="2.4.99.28"/>
    </reaction>
</comment>
<accession>A0ABU6P5M6</accession>
<comment type="catalytic activity">
    <reaction evidence="13">
        <text>Preferential cleavage: (Ac)2-L-Lys-D-Ala-|-D-Ala. Also transpeptidation of peptidyl-alanyl moieties that are N-acyl substituents of D-alanine.</text>
        <dbReference type="EC" id="3.4.16.4"/>
    </reaction>
</comment>
<evidence type="ECO:0000256" key="15">
    <source>
        <dbReference type="SAM" id="Phobius"/>
    </source>
</evidence>
<dbReference type="InterPro" id="IPR001460">
    <property type="entry name" value="PCN-bd_Tpept"/>
</dbReference>
<keyword evidence="8" id="KW-0133">Cell shape</keyword>
<dbReference type="Pfam" id="PF00912">
    <property type="entry name" value="Transgly"/>
    <property type="match status" value="1"/>
</dbReference>
<keyword evidence="19" id="KW-1185">Reference proteome</keyword>
<feature type="domain" description="Penicillin-binding protein transpeptidase" evidence="16">
    <location>
        <begin position="328"/>
        <end position="572"/>
    </location>
</feature>
<dbReference type="EC" id="2.4.-.-" evidence="18"/>
<feature type="domain" description="Glycosyl transferase family 51" evidence="17">
    <location>
        <begin position="62"/>
        <end position="238"/>
    </location>
</feature>
<keyword evidence="3" id="KW-0121">Carboxypeptidase</keyword>
<dbReference type="InterPro" id="IPR036950">
    <property type="entry name" value="PBP_transglycosylase"/>
</dbReference>
<evidence type="ECO:0000256" key="8">
    <source>
        <dbReference type="ARBA" id="ARBA00022960"/>
    </source>
</evidence>
<dbReference type="Gene3D" id="1.10.3810.10">
    <property type="entry name" value="Biosynthetic peptidoglycan transglycosylase-like"/>
    <property type="match status" value="1"/>
</dbReference>
<evidence type="ECO:0000256" key="1">
    <source>
        <dbReference type="ARBA" id="ARBA00004236"/>
    </source>
</evidence>
<evidence type="ECO:0000259" key="16">
    <source>
        <dbReference type="Pfam" id="PF00905"/>
    </source>
</evidence>
<keyword evidence="6 18" id="KW-0808">Transferase</keyword>
<evidence type="ECO:0000256" key="9">
    <source>
        <dbReference type="ARBA" id="ARBA00022984"/>
    </source>
</evidence>
<sequence length="688" mass="77368">MDIITPKRIRITLKTVRAFIFISILFFLLFSFMAGSFILYAKIQGPPSLSVPQTTIFYADNGTKIGESHNGEKRYWVQLKDISPNVVNATLAIEDRNFYNHSGFDYKRIAGAAIADIKALAKVQGASTITQQYARNLFLEHHKTWKRKALEALYTVRIELNYEKGEILEGYLNTIYYGHGVYGIEAAANYYFGKKAEELTVAEAALLAGIPKGPSVYSPYIDEQKSLDRKNVVLQTMKEAKFITKEQHEKALIEDITFRTRKGNAQNRIAPYFHDSVMKEAANKLNIDEQQIRTSGLKIHTTLNQNMQEIAEEVITKSIDTNSLIQTGFIAMDPNTGEVKALVGGRNYEESPFNRVTQAKRQPGSTMKPILYYAAVNTGFTPSTVMRSEPTTFQYDDGQSTYKPSNYNDYYANDLITLLEAMALSDNVYAVKTHLYLGMDELIKTAKQLGINTKLNKVPSLALGTSPVRLIDLVNAYGIIGNGGKRIEPVFIKKVEDANGNVLYEEKKDQEQILDEDAAFVTTHMMTGMFDKRLNSYTSVTGQGVANMLTRDYAGKSGTTETDSWMVGLTPQLVTGVWTGYDKGKSINIVEEKGYSKLIWAKFMEEALKNKASKKFKPSNGVIGVYINPESGKIATEDCPTERLTYYIAGTEPVQYCKAHIGEQKNDKQENSQSDTKKTWYEKIFKWN</sequence>
<evidence type="ECO:0000256" key="14">
    <source>
        <dbReference type="ARBA" id="ARBA00049902"/>
    </source>
</evidence>
<evidence type="ECO:0000256" key="4">
    <source>
        <dbReference type="ARBA" id="ARBA00022670"/>
    </source>
</evidence>
<dbReference type="SUPFAM" id="SSF53955">
    <property type="entry name" value="Lysozyme-like"/>
    <property type="match status" value="1"/>
</dbReference>
<name>A0ABU6P5M6_9BACI</name>
<dbReference type="GeneID" id="301141613"/>